<reference evidence="2" key="1">
    <citation type="submission" date="2020-03" db="EMBL/GenBank/DDBJ databases">
        <title>Evolution of repeat sequences and sex chromosomes of tilapia species revealed by chromosome-level genomes.</title>
        <authorList>
            <person name="Xu L."/>
            <person name="Tao W."/>
            <person name="Wang D."/>
            <person name="Zhou Q."/>
        </authorList>
    </citation>
    <scope>NUCLEOTIDE SEQUENCE [LARGE SCALE GENOMIC DNA]</scope>
    <source>
        <strain evidence="2">Israel</strain>
    </source>
</reference>
<reference evidence="1" key="3">
    <citation type="submission" date="2025-09" db="UniProtKB">
        <authorList>
            <consortium name="Ensembl"/>
        </authorList>
    </citation>
    <scope>IDENTIFICATION</scope>
</reference>
<evidence type="ECO:0000313" key="1">
    <source>
        <dbReference type="Ensembl" id="ENSOABP00000060526.1"/>
    </source>
</evidence>
<protein>
    <recommendedName>
        <fullName evidence="3">Endonuclease/exonuclease/phosphatase domain-containing protein</fullName>
    </recommendedName>
</protein>
<evidence type="ECO:0000313" key="2">
    <source>
        <dbReference type="Proteomes" id="UP000472276"/>
    </source>
</evidence>
<dbReference type="AlphaFoldDB" id="A0AAZ1WY18"/>
<dbReference type="Ensembl" id="ENSOABT00000077366.1">
    <property type="protein sequence ID" value="ENSOABP00000060526.1"/>
    <property type="gene ID" value="ENSOABG00000038426.1"/>
</dbReference>
<dbReference type="InterPro" id="IPR036691">
    <property type="entry name" value="Endo/exonu/phosph_ase_sf"/>
</dbReference>
<keyword evidence="2" id="KW-1185">Reference proteome</keyword>
<accession>A0AAZ1WY18</accession>
<name>A0AAZ1WY18_OREAU</name>
<reference evidence="1" key="2">
    <citation type="submission" date="2025-08" db="UniProtKB">
        <authorList>
            <consortium name="Ensembl"/>
        </authorList>
    </citation>
    <scope>IDENTIFICATION</scope>
</reference>
<dbReference type="Proteomes" id="UP000472276">
    <property type="component" value="Unassembled WGS sequence"/>
</dbReference>
<organism evidence="1 2">
    <name type="scientific">Oreochromis aureus</name>
    <name type="common">Israeli tilapia</name>
    <name type="synonym">Chromis aureus</name>
    <dbReference type="NCBI Taxonomy" id="47969"/>
    <lineage>
        <taxon>Eukaryota</taxon>
        <taxon>Metazoa</taxon>
        <taxon>Chordata</taxon>
        <taxon>Craniata</taxon>
        <taxon>Vertebrata</taxon>
        <taxon>Euteleostomi</taxon>
        <taxon>Actinopterygii</taxon>
        <taxon>Neopterygii</taxon>
        <taxon>Teleostei</taxon>
        <taxon>Neoteleostei</taxon>
        <taxon>Acanthomorphata</taxon>
        <taxon>Ovalentaria</taxon>
        <taxon>Cichlomorphae</taxon>
        <taxon>Cichliformes</taxon>
        <taxon>Cichlidae</taxon>
        <taxon>African cichlids</taxon>
        <taxon>Pseudocrenilabrinae</taxon>
        <taxon>Oreochromini</taxon>
        <taxon>Oreochromis</taxon>
    </lineage>
</organism>
<dbReference type="Gene3D" id="3.60.10.10">
    <property type="entry name" value="Endonuclease/exonuclease/phosphatase"/>
    <property type="match status" value="1"/>
</dbReference>
<dbReference type="SUPFAM" id="SSF56219">
    <property type="entry name" value="DNase I-like"/>
    <property type="match status" value="1"/>
</dbReference>
<proteinExistence type="predicted"/>
<sequence length="165" mass="19154">MDNYAKFEKRWVYGQSVWSGDNQNRFSGVGVLFNNRTFNIENVETVVDGRVLLVDAERCGVKFRIINVYGYTDKKERTALFQTLQPFLCSRRNIVMGGDFNCTLGKRVRRSENPVDRGDGSSCVLENLIIDGNLNDNLAKGRRQWERRKQARLQRYYNLLVLGFD</sequence>
<evidence type="ECO:0008006" key="3">
    <source>
        <dbReference type="Google" id="ProtNLM"/>
    </source>
</evidence>